<dbReference type="OrthoDB" id="5101000at2759"/>
<dbReference type="InterPro" id="IPR056009">
    <property type="entry name" value="DUF7587"/>
</dbReference>
<keyword evidence="3" id="KW-1185">Reference proteome</keyword>
<name>A0A9P6GIZ9_9PLEO</name>
<dbReference type="Proteomes" id="UP000756921">
    <property type="component" value="Unassembled WGS sequence"/>
</dbReference>
<evidence type="ECO:0000313" key="2">
    <source>
        <dbReference type="EMBL" id="KAF9736527.1"/>
    </source>
</evidence>
<accession>A0A9P6GIZ9</accession>
<sequence>MAVSSHLLGNRSNGSAFISLSASLMWALDFAYNKNRDGHHDIHLYVIDTFKIPSRVWPAHLLLSYLQLPANTERARRNLCHEYLVDNELPAQAILGEMPIRFAGIKFADERLRMLLPQLSELDPRQPLEILSSLESCRRPFRVGLKRSLTPEHIYAAFELAYMLLRHGTGPTAQDRVAFTVMFLTLVPRMQDSGLNQLMYFFEGGYDARRIIDTISAPFGSARRESCQSIAAGSNSCLPLLDYTWKEYLSRSLIAYLWARCSQMGTILAPLHMFSLDFGSAWSICINADVLLLVQKASTRRQSRGV</sequence>
<dbReference type="EMBL" id="WJXW01000004">
    <property type="protein sequence ID" value="KAF9736527.1"/>
    <property type="molecule type" value="Genomic_DNA"/>
</dbReference>
<gene>
    <name evidence="2" type="ORF">PMIN01_04306</name>
</gene>
<protein>
    <recommendedName>
        <fullName evidence="1">DUF7587 domain-containing protein</fullName>
    </recommendedName>
</protein>
<organism evidence="2 3">
    <name type="scientific">Paraphaeosphaeria minitans</name>
    <dbReference type="NCBI Taxonomy" id="565426"/>
    <lineage>
        <taxon>Eukaryota</taxon>
        <taxon>Fungi</taxon>
        <taxon>Dikarya</taxon>
        <taxon>Ascomycota</taxon>
        <taxon>Pezizomycotina</taxon>
        <taxon>Dothideomycetes</taxon>
        <taxon>Pleosporomycetidae</taxon>
        <taxon>Pleosporales</taxon>
        <taxon>Massarineae</taxon>
        <taxon>Didymosphaeriaceae</taxon>
        <taxon>Paraphaeosphaeria</taxon>
    </lineage>
</organism>
<feature type="domain" description="DUF7587" evidence="1">
    <location>
        <begin position="3"/>
        <end position="100"/>
    </location>
</feature>
<evidence type="ECO:0000259" key="1">
    <source>
        <dbReference type="Pfam" id="PF24494"/>
    </source>
</evidence>
<proteinExistence type="predicted"/>
<reference evidence="2" key="1">
    <citation type="journal article" date="2020" name="Mol. Plant Microbe Interact.">
        <title>Genome Sequence of the Biocontrol Agent Coniothyrium minitans strain Conio (IMI 134523).</title>
        <authorList>
            <person name="Patel D."/>
            <person name="Shittu T.A."/>
            <person name="Baroncelli R."/>
            <person name="Muthumeenakshi S."/>
            <person name="Osborne T.H."/>
            <person name="Janganan T.K."/>
            <person name="Sreenivasaprasad S."/>
        </authorList>
    </citation>
    <scope>NUCLEOTIDE SEQUENCE</scope>
    <source>
        <strain evidence="2">Conio</strain>
    </source>
</reference>
<dbReference type="Pfam" id="PF24494">
    <property type="entry name" value="DUF7587"/>
    <property type="match status" value="1"/>
</dbReference>
<comment type="caution">
    <text evidence="2">The sequence shown here is derived from an EMBL/GenBank/DDBJ whole genome shotgun (WGS) entry which is preliminary data.</text>
</comment>
<evidence type="ECO:0000313" key="3">
    <source>
        <dbReference type="Proteomes" id="UP000756921"/>
    </source>
</evidence>
<dbReference type="AlphaFoldDB" id="A0A9P6GIZ9"/>